<name>A0A917AEF4_9RHOB</name>
<comment type="caution">
    <text evidence="2">The sequence shown here is derived from an EMBL/GenBank/DDBJ whole genome shotgun (WGS) entry which is preliminary data.</text>
</comment>
<evidence type="ECO:0000313" key="2">
    <source>
        <dbReference type="EMBL" id="GGE45365.1"/>
    </source>
</evidence>
<evidence type="ECO:0000256" key="1">
    <source>
        <dbReference type="SAM" id="Phobius"/>
    </source>
</evidence>
<keyword evidence="3" id="KW-1185">Reference proteome</keyword>
<sequence length="273" mass="30285">MSTLRLVGDAFGSIIRNPLQALRISLPVWGLVLLAFLALIGLQNSVPDAPTYEQMRTIQRVANTIIHGSFMGLIVATAWAAVAWHRHRLVGENVLGIFPRFQLSAVYGYAWRILMLILLCAIFVLIPALVVGIVIGVNHIVVGNFKPALHSGAVHVAFTFLVTTVFTSMFLRYAMILPAKAVGETITLSESWRRTSDRRFSIIGIAVFYSAATLLYGYLSITASVFVQLSQIPALAYVQDIFFLFVQWILLMLSVSILTTLYAESRPVLRLKM</sequence>
<feature type="transmembrane region" description="Helical" evidence="1">
    <location>
        <begin position="200"/>
        <end position="221"/>
    </location>
</feature>
<keyword evidence="1" id="KW-0472">Membrane</keyword>
<accession>A0A917AEF4</accession>
<dbReference type="EMBL" id="BMKN01000001">
    <property type="protein sequence ID" value="GGE45365.1"/>
    <property type="molecule type" value="Genomic_DNA"/>
</dbReference>
<feature type="transmembrane region" description="Helical" evidence="1">
    <location>
        <begin position="241"/>
        <end position="263"/>
    </location>
</feature>
<gene>
    <name evidence="2" type="ORF">GCM10011517_11210</name>
</gene>
<reference evidence="2" key="2">
    <citation type="submission" date="2020-09" db="EMBL/GenBank/DDBJ databases">
        <authorList>
            <person name="Sun Q."/>
            <person name="Zhou Y."/>
        </authorList>
    </citation>
    <scope>NUCLEOTIDE SEQUENCE</scope>
    <source>
        <strain evidence="2">CGMCC 1.16012</strain>
    </source>
</reference>
<dbReference type="Proteomes" id="UP000606730">
    <property type="component" value="Unassembled WGS sequence"/>
</dbReference>
<feature type="transmembrane region" description="Helical" evidence="1">
    <location>
        <begin position="21"/>
        <end position="42"/>
    </location>
</feature>
<organism evidence="2 3">
    <name type="scientific">Actibacterium pelagium</name>
    <dbReference type="NCBI Taxonomy" id="2029103"/>
    <lineage>
        <taxon>Bacteria</taxon>
        <taxon>Pseudomonadati</taxon>
        <taxon>Pseudomonadota</taxon>
        <taxon>Alphaproteobacteria</taxon>
        <taxon>Rhodobacterales</taxon>
        <taxon>Roseobacteraceae</taxon>
        <taxon>Actibacterium</taxon>
    </lineage>
</organism>
<keyword evidence="1" id="KW-0812">Transmembrane</keyword>
<feature type="transmembrane region" description="Helical" evidence="1">
    <location>
        <begin position="62"/>
        <end position="84"/>
    </location>
</feature>
<feature type="transmembrane region" description="Helical" evidence="1">
    <location>
        <begin position="113"/>
        <end position="141"/>
    </location>
</feature>
<proteinExistence type="predicted"/>
<keyword evidence="1" id="KW-1133">Transmembrane helix</keyword>
<protein>
    <submittedName>
        <fullName evidence="2">Uncharacterized protein</fullName>
    </submittedName>
</protein>
<dbReference type="AlphaFoldDB" id="A0A917AEF4"/>
<evidence type="ECO:0000313" key="3">
    <source>
        <dbReference type="Proteomes" id="UP000606730"/>
    </source>
</evidence>
<reference evidence="2" key="1">
    <citation type="journal article" date="2014" name="Int. J. Syst. Evol. Microbiol.">
        <title>Complete genome sequence of Corynebacterium casei LMG S-19264T (=DSM 44701T), isolated from a smear-ripened cheese.</title>
        <authorList>
            <consortium name="US DOE Joint Genome Institute (JGI-PGF)"/>
            <person name="Walter F."/>
            <person name="Albersmeier A."/>
            <person name="Kalinowski J."/>
            <person name="Ruckert C."/>
        </authorList>
    </citation>
    <scope>NUCLEOTIDE SEQUENCE</scope>
    <source>
        <strain evidence="2">CGMCC 1.16012</strain>
    </source>
</reference>
<feature type="transmembrane region" description="Helical" evidence="1">
    <location>
        <begin position="153"/>
        <end position="171"/>
    </location>
</feature>